<accession>A0AC60NZF9</accession>
<comment type="caution">
    <text evidence="1">The sequence shown here is derived from an EMBL/GenBank/DDBJ whole genome shotgun (WGS) entry which is preliminary data.</text>
</comment>
<reference evidence="1 2" key="1">
    <citation type="journal article" date="2020" name="Cell">
        <title>Large-Scale Comparative Analyses of Tick Genomes Elucidate Their Genetic Diversity and Vector Capacities.</title>
        <authorList>
            <consortium name="Tick Genome and Microbiome Consortium (TIGMIC)"/>
            <person name="Jia N."/>
            <person name="Wang J."/>
            <person name="Shi W."/>
            <person name="Du L."/>
            <person name="Sun Y."/>
            <person name="Zhan W."/>
            <person name="Jiang J.F."/>
            <person name="Wang Q."/>
            <person name="Zhang B."/>
            <person name="Ji P."/>
            <person name="Bell-Sakyi L."/>
            <person name="Cui X.M."/>
            <person name="Yuan T.T."/>
            <person name="Jiang B.G."/>
            <person name="Yang W.F."/>
            <person name="Lam T.T."/>
            <person name="Chang Q.C."/>
            <person name="Ding S.J."/>
            <person name="Wang X.J."/>
            <person name="Zhu J.G."/>
            <person name="Ruan X.D."/>
            <person name="Zhao L."/>
            <person name="Wei J.T."/>
            <person name="Ye R.Z."/>
            <person name="Que T.C."/>
            <person name="Du C.H."/>
            <person name="Zhou Y.H."/>
            <person name="Cheng J.X."/>
            <person name="Dai P.F."/>
            <person name="Guo W.B."/>
            <person name="Han X.H."/>
            <person name="Huang E.J."/>
            <person name="Li L.F."/>
            <person name="Wei W."/>
            <person name="Gao Y.C."/>
            <person name="Liu J.Z."/>
            <person name="Shao H.Z."/>
            <person name="Wang X."/>
            <person name="Wang C.C."/>
            <person name="Yang T.C."/>
            <person name="Huo Q.B."/>
            <person name="Li W."/>
            <person name="Chen H.Y."/>
            <person name="Chen S.E."/>
            <person name="Zhou L.G."/>
            <person name="Ni X.B."/>
            <person name="Tian J.H."/>
            <person name="Sheng Y."/>
            <person name="Liu T."/>
            <person name="Pan Y.S."/>
            <person name="Xia L.Y."/>
            <person name="Li J."/>
            <person name="Zhao F."/>
            <person name="Cao W.C."/>
        </authorList>
    </citation>
    <scope>NUCLEOTIDE SEQUENCE [LARGE SCALE GENOMIC DNA]</scope>
    <source>
        <strain evidence="1">Iper-2018</strain>
    </source>
</reference>
<dbReference type="EMBL" id="JABSTQ010011339">
    <property type="protein sequence ID" value="KAG0412537.1"/>
    <property type="molecule type" value="Genomic_DNA"/>
</dbReference>
<keyword evidence="2" id="KW-1185">Reference proteome</keyword>
<evidence type="ECO:0000313" key="1">
    <source>
        <dbReference type="EMBL" id="KAG0412537.1"/>
    </source>
</evidence>
<proteinExistence type="predicted"/>
<gene>
    <name evidence="1" type="ORF">HPB47_010335</name>
</gene>
<evidence type="ECO:0000313" key="2">
    <source>
        <dbReference type="Proteomes" id="UP000805193"/>
    </source>
</evidence>
<sequence length="133" mass="14595">MRVTTDDGEEELSSLPDLAEDWSALCTNGVVPDVQLSDFLYSDNCAVSTEEVSDQAVVESIRDNDDGESSETTEPPVVPTAREVLDAIDVLRRVAGSQDDDRTLNAFVSFERCMLPSLARKTQGKLTDFFSTK</sequence>
<organism evidence="1 2">
    <name type="scientific">Ixodes persulcatus</name>
    <name type="common">Taiga tick</name>
    <dbReference type="NCBI Taxonomy" id="34615"/>
    <lineage>
        <taxon>Eukaryota</taxon>
        <taxon>Metazoa</taxon>
        <taxon>Ecdysozoa</taxon>
        <taxon>Arthropoda</taxon>
        <taxon>Chelicerata</taxon>
        <taxon>Arachnida</taxon>
        <taxon>Acari</taxon>
        <taxon>Parasitiformes</taxon>
        <taxon>Ixodida</taxon>
        <taxon>Ixodoidea</taxon>
        <taxon>Ixodidae</taxon>
        <taxon>Ixodinae</taxon>
        <taxon>Ixodes</taxon>
    </lineage>
</organism>
<protein>
    <submittedName>
        <fullName evidence="1">Uncharacterized protein</fullName>
    </submittedName>
</protein>
<dbReference type="Proteomes" id="UP000805193">
    <property type="component" value="Unassembled WGS sequence"/>
</dbReference>
<name>A0AC60NZF9_IXOPE</name>